<evidence type="ECO:0000313" key="1">
    <source>
        <dbReference type="EMBL" id="KAB1216508.1"/>
    </source>
</evidence>
<reference evidence="1 2" key="1">
    <citation type="journal article" date="2019" name="Plant Biotechnol. J.">
        <title>The red bayberry genome and genetic basis of sex determination.</title>
        <authorList>
            <person name="Jia H.M."/>
            <person name="Jia H.J."/>
            <person name="Cai Q.L."/>
            <person name="Wang Y."/>
            <person name="Zhao H.B."/>
            <person name="Yang W.F."/>
            <person name="Wang G.Y."/>
            <person name="Li Y.H."/>
            <person name="Zhan D.L."/>
            <person name="Shen Y.T."/>
            <person name="Niu Q.F."/>
            <person name="Chang L."/>
            <person name="Qiu J."/>
            <person name="Zhao L."/>
            <person name="Xie H.B."/>
            <person name="Fu W.Y."/>
            <person name="Jin J."/>
            <person name="Li X.W."/>
            <person name="Jiao Y."/>
            <person name="Zhou C.C."/>
            <person name="Tu T."/>
            <person name="Chai C.Y."/>
            <person name="Gao J.L."/>
            <person name="Fan L.J."/>
            <person name="van de Weg E."/>
            <person name="Wang J.Y."/>
            <person name="Gao Z.S."/>
        </authorList>
    </citation>
    <scope>NUCLEOTIDE SEQUENCE [LARGE SCALE GENOMIC DNA]</scope>
    <source>
        <tissue evidence="1">Leaves</tissue>
    </source>
</reference>
<gene>
    <name evidence="1" type="ORF">CJ030_MR4G023079</name>
</gene>
<comment type="caution">
    <text evidence="1">The sequence shown here is derived from an EMBL/GenBank/DDBJ whole genome shotgun (WGS) entry which is preliminary data.</text>
</comment>
<proteinExistence type="predicted"/>
<name>A0A6A1VY69_9ROSI</name>
<dbReference type="AlphaFoldDB" id="A0A6A1VY69"/>
<protein>
    <submittedName>
        <fullName evidence="1">Uncharacterized protein</fullName>
    </submittedName>
</protein>
<dbReference type="EMBL" id="RXIC02000022">
    <property type="protein sequence ID" value="KAB1216508.1"/>
    <property type="molecule type" value="Genomic_DNA"/>
</dbReference>
<sequence length="167" mass="18845">MDKEARLRVDLGSSSRVHVDPKLERAANHRRLMNMYASTISQYGNAPELWEVFQCYHTALADEVAKLTCSREPCELEVAADRAISDDALEMGAKGWKTREPKHRGNKWLKSALEGKKQLKHQGDRKCGAITLSQPVACHLLLEDEPEVSSEDELLSQLGKYRSLKDL</sequence>
<organism evidence="1 2">
    <name type="scientific">Morella rubra</name>
    <name type="common">Chinese bayberry</name>
    <dbReference type="NCBI Taxonomy" id="262757"/>
    <lineage>
        <taxon>Eukaryota</taxon>
        <taxon>Viridiplantae</taxon>
        <taxon>Streptophyta</taxon>
        <taxon>Embryophyta</taxon>
        <taxon>Tracheophyta</taxon>
        <taxon>Spermatophyta</taxon>
        <taxon>Magnoliopsida</taxon>
        <taxon>eudicotyledons</taxon>
        <taxon>Gunneridae</taxon>
        <taxon>Pentapetalae</taxon>
        <taxon>rosids</taxon>
        <taxon>fabids</taxon>
        <taxon>Fagales</taxon>
        <taxon>Myricaceae</taxon>
        <taxon>Morella</taxon>
    </lineage>
</organism>
<dbReference type="Proteomes" id="UP000516437">
    <property type="component" value="Chromosome 4"/>
</dbReference>
<accession>A0A6A1VY69</accession>
<evidence type="ECO:0000313" key="2">
    <source>
        <dbReference type="Proteomes" id="UP000516437"/>
    </source>
</evidence>
<keyword evidence="2" id="KW-1185">Reference proteome</keyword>